<keyword evidence="2 7" id="KW-0812">Transmembrane</keyword>
<comment type="caution">
    <text evidence="8">The sequence shown here is derived from an EMBL/GenBank/DDBJ whole genome shotgun (WGS) entry which is preliminary data.</text>
</comment>
<dbReference type="AlphaFoldDB" id="A0A7K8NVC1"/>
<evidence type="ECO:0000256" key="6">
    <source>
        <dbReference type="ARBA" id="ARBA00023136"/>
    </source>
</evidence>
<feature type="non-terminal residue" evidence="8">
    <location>
        <position position="516"/>
    </location>
</feature>
<feature type="transmembrane region" description="Helical" evidence="7">
    <location>
        <begin position="44"/>
        <end position="66"/>
    </location>
</feature>
<evidence type="ECO:0000256" key="1">
    <source>
        <dbReference type="ARBA" id="ARBA00004141"/>
    </source>
</evidence>
<evidence type="ECO:0000256" key="5">
    <source>
        <dbReference type="ARBA" id="ARBA00023122"/>
    </source>
</evidence>
<accession>A0A7K8NVC1</accession>
<keyword evidence="9" id="KW-1185">Reference proteome</keyword>
<dbReference type="InterPro" id="IPR014743">
    <property type="entry name" value="Cl-channel_core"/>
</dbReference>
<dbReference type="PANTHER" id="PTHR45720:SF3">
    <property type="entry name" value="CHLORIDE CHANNEL PROTEIN CLC-KB"/>
    <property type="match status" value="1"/>
</dbReference>
<keyword evidence="6 7" id="KW-0472">Membrane</keyword>
<feature type="transmembrane region" description="Helical" evidence="7">
    <location>
        <begin position="345"/>
        <end position="364"/>
    </location>
</feature>
<gene>
    <name evidence="8" type="primary">Clcnkb</name>
    <name evidence="8" type="ORF">CASCAS_R04245</name>
</gene>
<dbReference type="PANTHER" id="PTHR45720">
    <property type="entry name" value="CHLORIDE CHANNEL PROTEIN 2"/>
    <property type="match status" value="1"/>
</dbReference>
<name>A0A7K8NVC1_CASCA</name>
<proteinExistence type="predicted"/>
<sequence length="516" mass="57046">EEEEAAERVLVSEKSWRPCPKSRRRLRGCLEFVQRQLFRVGEDWYFLFALGVLMAMISFMMDLIVYRLYEAHRWLYHEVGDYLVLKYLSWTMYPVALTAFSTGFSQSITPHSGGSGIPELKTILTGVMLEDYLAIKNFGAKVVGLTCTLASGSTVFLGKVGPFVHLSAMAAAYLGKMRTTVTKAYEDKFKQNEMLVAAQAVGVATVFGAPISGESAAAAASRRRRASRRRQRAFSGPGVLFSIEVMSSHFAVRDYWRGFFAATCGAFMFRLLAVFNSEQETIIALFRTNLKIDFPFDLPETFFFIALGVICGVISCAYLFCQRWLLGYVKENKFTAKLLATDKPVYTVLVVLLLASITFPPSLGQFMASRVSAGLGFLGGVLSSVGLTRWGGRPPQLSMKEYLVSLFDNRTWGELARNASPAALGQPQHLWQEWCHPSVPFFGTLVFFLLMKFWMLILATTLPLPAGYFMPVFVYGAAVGRLVGETVAALFPGGINAEGGIRPVVPGGYALAGRRA</sequence>
<protein>
    <submittedName>
        <fullName evidence="8">CLCKB protein</fullName>
    </submittedName>
</protein>
<keyword evidence="5" id="KW-0129">CBS domain</keyword>
<evidence type="ECO:0000256" key="3">
    <source>
        <dbReference type="ARBA" id="ARBA00022737"/>
    </source>
</evidence>
<comment type="subcellular location">
    <subcellularLocation>
        <location evidence="1">Membrane</location>
        <topology evidence="1">Multi-pass membrane protein</topology>
    </subcellularLocation>
</comment>
<dbReference type="PRINTS" id="PR00762">
    <property type="entry name" value="CLCHANNEL"/>
</dbReference>
<evidence type="ECO:0000256" key="2">
    <source>
        <dbReference type="ARBA" id="ARBA00022692"/>
    </source>
</evidence>
<dbReference type="SUPFAM" id="SSF81340">
    <property type="entry name" value="Clc chloride channel"/>
    <property type="match status" value="1"/>
</dbReference>
<dbReference type="InterPro" id="IPR050970">
    <property type="entry name" value="Cl_channel_volt-gated"/>
</dbReference>
<evidence type="ECO:0000256" key="4">
    <source>
        <dbReference type="ARBA" id="ARBA00022989"/>
    </source>
</evidence>
<evidence type="ECO:0000256" key="7">
    <source>
        <dbReference type="SAM" id="Phobius"/>
    </source>
</evidence>
<dbReference type="Proteomes" id="UP000524187">
    <property type="component" value="Unassembled WGS sequence"/>
</dbReference>
<reference evidence="8 9" key="1">
    <citation type="submission" date="2019-09" db="EMBL/GenBank/DDBJ databases">
        <title>Bird 10,000 Genomes (B10K) Project - Family phase.</title>
        <authorList>
            <person name="Zhang G."/>
        </authorList>
    </citation>
    <scope>NUCLEOTIDE SEQUENCE [LARGE SCALE GENOMIC DNA]</scope>
    <source>
        <strain evidence="8">B10K-LSUMZ-50683</strain>
        <tissue evidence="8">Muscle</tissue>
    </source>
</reference>
<feature type="non-terminal residue" evidence="8">
    <location>
        <position position="1"/>
    </location>
</feature>
<keyword evidence="4 7" id="KW-1133">Transmembrane helix</keyword>
<evidence type="ECO:0000313" key="9">
    <source>
        <dbReference type="Proteomes" id="UP000524187"/>
    </source>
</evidence>
<dbReference type="FunFam" id="1.10.3080.10:FF:000042">
    <property type="entry name" value="Chloride channel protein"/>
    <property type="match status" value="1"/>
</dbReference>
<evidence type="ECO:0000313" key="8">
    <source>
        <dbReference type="EMBL" id="NXE57290.1"/>
    </source>
</evidence>
<dbReference type="Gene3D" id="1.10.3080.10">
    <property type="entry name" value="Clc chloride channel"/>
    <property type="match status" value="1"/>
</dbReference>
<feature type="transmembrane region" description="Helical" evidence="7">
    <location>
        <begin position="258"/>
        <end position="277"/>
    </location>
</feature>
<dbReference type="GO" id="GO:0005886">
    <property type="term" value="C:plasma membrane"/>
    <property type="evidence" value="ECO:0007669"/>
    <property type="project" value="TreeGrafter"/>
</dbReference>
<dbReference type="EMBL" id="VWPT01000428">
    <property type="protein sequence ID" value="NXE57290.1"/>
    <property type="molecule type" value="Genomic_DNA"/>
</dbReference>
<dbReference type="Pfam" id="PF00654">
    <property type="entry name" value="Voltage_CLC"/>
    <property type="match status" value="2"/>
</dbReference>
<dbReference type="InterPro" id="IPR001807">
    <property type="entry name" value="ClC"/>
</dbReference>
<keyword evidence="3" id="KW-0677">Repeat</keyword>
<organism evidence="8 9">
    <name type="scientific">Casuarius casuarius</name>
    <name type="common">Southern cassowary</name>
    <name type="synonym">Struthio casuarius</name>
    <dbReference type="NCBI Taxonomy" id="8787"/>
    <lineage>
        <taxon>Eukaryota</taxon>
        <taxon>Metazoa</taxon>
        <taxon>Chordata</taxon>
        <taxon>Craniata</taxon>
        <taxon>Vertebrata</taxon>
        <taxon>Euteleostomi</taxon>
        <taxon>Archelosauria</taxon>
        <taxon>Archosauria</taxon>
        <taxon>Dinosauria</taxon>
        <taxon>Saurischia</taxon>
        <taxon>Theropoda</taxon>
        <taxon>Coelurosauria</taxon>
        <taxon>Aves</taxon>
        <taxon>Palaeognathae</taxon>
        <taxon>Casuariiformes</taxon>
        <taxon>Casuariidae</taxon>
        <taxon>Casuarius</taxon>
    </lineage>
</organism>
<feature type="transmembrane region" description="Helical" evidence="7">
    <location>
        <begin position="298"/>
        <end position="325"/>
    </location>
</feature>
<dbReference type="GO" id="GO:0005247">
    <property type="term" value="F:voltage-gated chloride channel activity"/>
    <property type="evidence" value="ECO:0007669"/>
    <property type="project" value="TreeGrafter"/>
</dbReference>